<keyword evidence="7 9" id="KW-0807">Transducer</keyword>
<dbReference type="EMBL" id="CP022198">
    <property type="protein sequence ID" value="AXA64315.1"/>
    <property type="molecule type" value="Genomic_DNA"/>
</dbReference>
<evidence type="ECO:0000313" key="14">
    <source>
        <dbReference type="EMBL" id="AXA64315.1"/>
    </source>
</evidence>
<feature type="compositionally biased region" description="Low complexity" evidence="10">
    <location>
        <begin position="323"/>
        <end position="336"/>
    </location>
</feature>
<feature type="region of interest" description="Disordered" evidence="10">
    <location>
        <begin position="317"/>
        <end position="337"/>
    </location>
</feature>
<dbReference type="PROSITE" id="PS50885">
    <property type="entry name" value="HAMP"/>
    <property type="match status" value="1"/>
</dbReference>
<comment type="similarity">
    <text evidence="8">Belongs to the methyl-accepting chemotaxis (MCP) protein family.</text>
</comment>
<evidence type="ECO:0000256" key="3">
    <source>
        <dbReference type="ARBA" id="ARBA00022481"/>
    </source>
</evidence>
<dbReference type="GO" id="GO:0004888">
    <property type="term" value="F:transmembrane signaling receptor activity"/>
    <property type="evidence" value="ECO:0007669"/>
    <property type="project" value="InterPro"/>
</dbReference>
<reference evidence="14 15" key="1">
    <citation type="submission" date="2017-06" db="EMBL/GenBank/DDBJ databases">
        <title>Evolution towards high GC content and high-temperature stress adaptation in endophytic Pseudomonas oryzihabitans impacted its plant-growth promoting traits.</title>
        <authorList>
            <person name="Nascimento F.X."/>
        </authorList>
    </citation>
    <scope>NUCLEOTIDE SEQUENCE [LARGE SCALE GENOMIC DNA]</scope>
    <source>
        <strain evidence="14 15">MS8</strain>
    </source>
</reference>
<keyword evidence="4 11" id="KW-0812">Transmembrane</keyword>
<evidence type="ECO:0000256" key="7">
    <source>
        <dbReference type="ARBA" id="ARBA00023224"/>
    </source>
</evidence>
<gene>
    <name evidence="14" type="ORF">CE139_00380</name>
</gene>
<dbReference type="AlphaFoldDB" id="A0A2Z5A0I8"/>
<dbReference type="PANTHER" id="PTHR32089:SF119">
    <property type="entry name" value="METHYL-ACCEPTING CHEMOTAXIS PROTEIN CTPL"/>
    <property type="match status" value="1"/>
</dbReference>
<dbReference type="RefSeq" id="WP_208693130.1">
    <property type="nucleotide sequence ID" value="NZ_CP022198.1"/>
</dbReference>
<keyword evidence="2" id="KW-1003">Cell membrane</keyword>
<proteinExistence type="inferred from homology"/>
<keyword evidence="6 11" id="KW-0472">Membrane</keyword>
<dbReference type="GO" id="GO:0007165">
    <property type="term" value="P:signal transduction"/>
    <property type="evidence" value="ECO:0007669"/>
    <property type="project" value="UniProtKB-KW"/>
</dbReference>
<dbReference type="SMART" id="SM00283">
    <property type="entry name" value="MA"/>
    <property type="match status" value="1"/>
</dbReference>
<evidence type="ECO:0000256" key="5">
    <source>
        <dbReference type="ARBA" id="ARBA00022989"/>
    </source>
</evidence>
<dbReference type="GO" id="GO:0006935">
    <property type="term" value="P:chemotaxis"/>
    <property type="evidence" value="ECO:0007669"/>
    <property type="project" value="InterPro"/>
</dbReference>
<dbReference type="CDD" id="cd06225">
    <property type="entry name" value="HAMP"/>
    <property type="match status" value="1"/>
</dbReference>
<evidence type="ECO:0000259" key="13">
    <source>
        <dbReference type="PROSITE" id="PS50885"/>
    </source>
</evidence>
<evidence type="ECO:0000256" key="8">
    <source>
        <dbReference type="ARBA" id="ARBA00029447"/>
    </source>
</evidence>
<dbReference type="FunFam" id="1.10.287.950:FF:000001">
    <property type="entry name" value="Methyl-accepting chemotaxis sensory transducer"/>
    <property type="match status" value="1"/>
</dbReference>
<evidence type="ECO:0000256" key="1">
    <source>
        <dbReference type="ARBA" id="ARBA00004651"/>
    </source>
</evidence>
<evidence type="ECO:0000256" key="4">
    <source>
        <dbReference type="ARBA" id="ARBA00022692"/>
    </source>
</evidence>
<feature type="transmembrane region" description="Helical" evidence="11">
    <location>
        <begin position="188"/>
        <end position="208"/>
    </location>
</feature>
<sequence>MFRNLSLTLKLSLLPAAALLGLLLYVAYTSAQLAGNDQRLDQLENHSYPLLEKADAVLFQFSRLPGLFNSAVTASELETLGEARKVVDDIGSRLQEMADLTRQTSARNDEISGWRQGIHRYADNALSASEQLIKGSGSFDSLRPNLDRMATDLAAAQQLGTTLRSHAYTDFQQTLAQARDQNADTTRVGIWLSLLLVVILAGAAVLTIRSVLGSVREVITSLRAIAEGDGDLTRRLQVGSRDEIGQMTALFNVFLDQLQGTIKAIVDAAHPLGQVSGELYRLTQTVENNARSQQGHTESIGRDIQTMNTNLHEVADRSREAADQASAAAEQSAAARTSIGQLSRNMGELDDSVRQSAESMQQLEQETRQVGLVLDVIKSIAEQTNLLALNAAIEAARAGEQGRGFAVVADEVRNLAQKTARSTAEIQQIIERLQGNAQRVLQAMQGSHTQAQVSASSSQAATAMLEGIAQAVARINDYNAQIALLTGEQLSLSDSISSDTRRLQTDTQSSADSTTATARMGEQLVVVDTDLRQATSRFRI</sequence>
<evidence type="ECO:0000313" key="15">
    <source>
        <dbReference type="Proteomes" id="UP000250579"/>
    </source>
</evidence>
<comment type="subcellular location">
    <subcellularLocation>
        <location evidence="1">Cell membrane</location>
        <topology evidence="1">Multi-pass membrane protein</topology>
    </subcellularLocation>
</comment>
<dbReference type="Gene3D" id="1.10.287.950">
    <property type="entry name" value="Methyl-accepting chemotaxis protein"/>
    <property type="match status" value="1"/>
</dbReference>
<protein>
    <submittedName>
        <fullName evidence="14">Chemotaxis protein</fullName>
    </submittedName>
</protein>
<evidence type="ECO:0000256" key="11">
    <source>
        <dbReference type="SAM" id="Phobius"/>
    </source>
</evidence>
<organism evidence="14 15">
    <name type="scientific">Pseudomonas oryzihabitans</name>
    <dbReference type="NCBI Taxonomy" id="47885"/>
    <lineage>
        <taxon>Bacteria</taxon>
        <taxon>Pseudomonadati</taxon>
        <taxon>Pseudomonadota</taxon>
        <taxon>Gammaproteobacteria</taxon>
        <taxon>Pseudomonadales</taxon>
        <taxon>Pseudomonadaceae</taxon>
        <taxon>Pseudomonas</taxon>
    </lineage>
</organism>
<dbReference type="InterPro" id="IPR004089">
    <property type="entry name" value="MCPsignal_dom"/>
</dbReference>
<dbReference type="Pfam" id="PF00672">
    <property type="entry name" value="HAMP"/>
    <property type="match status" value="1"/>
</dbReference>
<dbReference type="Proteomes" id="UP000250579">
    <property type="component" value="Chromosome"/>
</dbReference>
<dbReference type="PANTHER" id="PTHR32089">
    <property type="entry name" value="METHYL-ACCEPTING CHEMOTAXIS PROTEIN MCPB"/>
    <property type="match status" value="1"/>
</dbReference>
<name>A0A2Z5A0I8_9PSED</name>
<dbReference type="GO" id="GO:0005886">
    <property type="term" value="C:plasma membrane"/>
    <property type="evidence" value="ECO:0007669"/>
    <property type="project" value="UniProtKB-SubCell"/>
</dbReference>
<evidence type="ECO:0000256" key="9">
    <source>
        <dbReference type="PROSITE-ProRule" id="PRU00284"/>
    </source>
</evidence>
<dbReference type="InterPro" id="IPR004090">
    <property type="entry name" value="Chemotax_Me-accpt_rcpt"/>
</dbReference>
<feature type="domain" description="Methyl-accepting transducer" evidence="12">
    <location>
        <begin position="268"/>
        <end position="504"/>
    </location>
</feature>
<dbReference type="PRINTS" id="PR00260">
    <property type="entry name" value="CHEMTRNSDUCR"/>
</dbReference>
<dbReference type="PROSITE" id="PS50111">
    <property type="entry name" value="CHEMOTAXIS_TRANSDUC_2"/>
    <property type="match status" value="1"/>
</dbReference>
<accession>A0A2Z5A0I8</accession>
<evidence type="ECO:0000256" key="2">
    <source>
        <dbReference type="ARBA" id="ARBA00022475"/>
    </source>
</evidence>
<dbReference type="SMART" id="SM00304">
    <property type="entry name" value="HAMP"/>
    <property type="match status" value="1"/>
</dbReference>
<dbReference type="InterPro" id="IPR003660">
    <property type="entry name" value="HAMP_dom"/>
</dbReference>
<evidence type="ECO:0000259" key="12">
    <source>
        <dbReference type="PROSITE" id="PS50111"/>
    </source>
</evidence>
<dbReference type="Pfam" id="PF00015">
    <property type="entry name" value="MCPsignal"/>
    <property type="match status" value="1"/>
</dbReference>
<feature type="domain" description="HAMP" evidence="13">
    <location>
        <begin position="209"/>
        <end position="263"/>
    </location>
</feature>
<keyword evidence="3" id="KW-0488">Methylation</keyword>
<evidence type="ECO:0000256" key="6">
    <source>
        <dbReference type="ARBA" id="ARBA00023136"/>
    </source>
</evidence>
<evidence type="ECO:0000256" key="10">
    <source>
        <dbReference type="SAM" id="MobiDB-lite"/>
    </source>
</evidence>
<keyword evidence="5 11" id="KW-1133">Transmembrane helix</keyword>
<dbReference type="SUPFAM" id="SSF58104">
    <property type="entry name" value="Methyl-accepting chemotaxis protein (MCP) signaling domain"/>
    <property type="match status" value="1"/>
</dbReference>